<keyword evidence="3" id="KW-0804">Transcription</keyword>
<dbReference type="PROSITE" id="PS51063">
    <property type="entry name" value="HTH_CRP_2"/>
    <property type="match status" value="1"/>
</dbReference>
<protein>
    <submittedName>
        <fullName evidence="6">CRP/FNR family transcriptional regulator</fullName>
    </submittedName>
</protein>
<evidence type="ECO:0000259" key="5">
    <source>
        <dbReference type="PROSITE" id="PS51063"/>
    </source>
</evidence>
<reference evidence="6 7" key="1">
    <citation type="submission" date="2019-03" db="EMBL/GenBank/DDBJ databases">
        <title>Genomic Encyclopedia of Type Strains, Phase IV (KMG-IV): sequencing the most valuable type-strain genomes for metagenomic binning, comparative biology and taxonomic classification.</title>
        <authorList>
            <person name="Goeker M."/>
        </authorList>
    </citation>
    <scope>NUCLEOTIDE SEQUENCE [LARGE SCALE GENOMIC DNA]</scope>
    <source>
        <strain evidence="6 7">DSM 100433</strain>
    </source>
</reference>
<accession>A0A9X8UKY7</accession>
<dbReference type="CDD" id="cd00038">
    <property type="entry name" value="CAP_ED"/>
    <property type="match status" value="1"/>
</dbReference>
<dbReference type="PANTHER" id="PTHR24567:SF26">
    <property type="entry name" value="REGULATORY PROTEIN YEIL"/>
    <property type="match status" value="1"/>
</dbReference>
<keyword evidence="1" id="KW-0805">Transcription regulation</keyword>
<proteinExistence type="predicted"/>
<dbReference type="Proteomes" id="UP000294682">
    <property type="component" value="Unassembled WGS sequence"/>
</dbReference>
<dbReference type="GO" id="GO:0003677">
    <property type="term" value="F:DNA binding"/>
    <property type="evidence" value="ECO:0007669"/>
    <property type="project" value="UniProtKB-KW"/>
</dbReference>
<keyword evidence="2" id="KW-0238">DNA-binding</keyword>
<dbReference type="InterPro" id="IPR036390">
    <property type="entry name" value="WH_DNA-bd_sf"/>
</dbReference>
<dbReference type="SMART" id="SM00100">
    <property type="entry name" value="cNMP"/>
    <property type="match status" value="1"/>
</dbReference>
<dbReference type="GO" id="GO:0005829">
    <property type="term" value="C:cytosol"/>
    <property type="evidence" value="ECO:0007669"/>
    <property type="project" value="TreeGrafter"/>
</dbReference>
<dbReference type="SUPFAM" id="SSF46785">
    <property type="entry name" value="Winged helix' DNA-binding domain"/>
    <property type="match status" value="1"/>
</dbReference>
<gene>
    <name evidence="6" type="ORF">EDD78_1016</name>
</gene>
<dbReference type="InterPro" id="IPR012318">
    <property type="entry name" value="HTH_CRP"/>
</dbReference>
<evidence type="ECO:0000313" key="7">
    <source>
        <dbReference type="Proteomes" id="UP000294682"/>
    </source>
</evidence>
<dbReference type="Pfam" id="PF00027">
    <property type="entry name" value="cNMP_binding"/>
    <property type="match status" value="1"/>
</dbReference>
<dbReference type="AlphaFoldDB" id="A0A9X8UKY7"/>
<evidence type="ECO:0000256" key="3">
    <source>
        <dbReference type="ARBA" id="ARBA00023163"/>
    </source>
</evidence>
<dbReference type="PROSITE" id="PS50042">
    <property type="entry name" value="CNMP_BINDING_3"/>
    <property type="match status" value="1"/>
</dbReference>
<comment type="caution">
    <text evidence="6">The sequence shown here is derived from an EMBL/GenBank/DDBJ whole genome shotgun (WGS) entry which is preliminary data.</text>
</comment>
<dbReference type="SMART" id="SM00419">
    <property type="entry name" value="HTH_CRP"/>
    <property type="match status" value="1"/>
</dbReference>
<evidence type="ECO:0000256" key="2">
    <source>
        <dbReference type="ARBA" id="ARBA00023125"/>
    </source>
</evidence>
<dbReference type="InterPro" id="IPR014710">
    <property type="entry name" value="RmlC-like_jellyroll"/>
</dbReference>
<feature type="domain" description="HTH crp-type" evidence="5">
    <location>
        <begin position="143"/>
        <end position="216"/>
    </location>
</feature>
<sequence>MSAMPLSSPWIMQNINLWDCVTGGASLESYEREEIIYEQGEQMDCVYVVKCGRVRLSSVGCGGNEQIFMFMEQGSMFGETDFYERGLRICRATAICKTTLYRVELDDFRRQLEENLDFCHNLMALWSQKLNLLTGRIESLAFTDTYSRCAQVLLNLMEMYGEKVDGGYRIGVEVTHQNIANLVTSTRVTINKIIRRMVQEGLIDRDSRHYVIRDVEGLRKIVGSQYTGSGL</sequence>
<dbReference type="InterPro" id="IPR050397">
    <property type="entry name" value="Env_Response_Regulators"/>
</dbReference>
<dbReference type="EMBL" id="SLUK01000001">
    <property type="protein sequence ID" value="TCL45029.1"/>
    <property type="molecule type" value="Genomic_DNA"/>
</dbReference>
<evidence type="ECO:0000259" key="4">
    <source>
        <dbReference type="PROSITE" id="PS50042"/>
    </source>
</evidence>
<dbReference type="SUPFAM" id="SSF51206">
    <property type="entry name" value="cAMP-binding domain-like"/>
    <property type="match status" value="1"/>
</dbReference>
<dbReference type="Pfam" id="PF13545">
    <property type="entry name" value="HTH_Crp_2"/>
    <property type="match status" value="1"/>
</dbReference>
<dbReference type="GO" id="GO:0003700">
    <property type="term" value="F:DNA-binding transcription factor activity"/>
    <property type="evidence" value="ECO:0007669"/>
    <property type="project" value="TreeGrafter"/>
</dbReference>
<dbReference type="InterPro" id="IPR000595">
    <property type="entry name" value="cNMP-bd_dom"/>
</dbReference>
<evidence type="ECO:0000256" key="1">
    <source>
        <dbReference type="ARBA" id="ARBA00023015"/>
    </source>
</evidence>
<feature type="domain" description="Cyclic nucleotide-binding" evidence="4">
    <location>
        <begin position="30"/>
        <end position="112"/>
    </location>
</feature>
<organism evidence="6 7">
    <name type="scientific">Harryflintia acetispora</name>
    <dbReference type="NCBI Taxonomy" id="1849041"/>
    <lineage>
        <taxon>Bacteria</taxon>
        <taxon>Bacillati</taxon>
        <taxon>Bacillota</taxon>
        <taxon>Clostridia</taxon>
        <taxon>Eubacteriales</taxon>
        <taxon>Oscillospiraceae</taxon>
        <taxon>Harryflintia</taxon>
    </lineage>
</organism>
<evidence type="ECO:0000313" key="6">
    <source>
        <dbReference type="EMBL" id="TCL45029.1"/>
    </source>
</evidence>
<dbReference type="PANTHER" id="PTHR24567">
    <property type="entry name" value="CRP FAMILY TRANSCRIPTIONAL REGULATORY PROTEIN"/>
    <property type="match status" value="1"/>
</dbReference>
<keyword evidence="7" id="KW-1185">Reference proteome</keyword>
<dbReference type="Gene3D" id="2.60.120.10">
    <property type="entry name" value="Jelly Rolls"/>
    <property type="match status" value="1"/>
</dbReference>
<name>A0A9X8UKY7_9FIRM</name>
<dbReference type="CDD" id="cd00092">
    <property type="entry name" value="HTH_CRP"/>
    <property type="match status" value="1"/>
</dbReference>
<dbReference type="InterPro" id="IPR018490">
    <property type="entry name" value="cNMP-bd_dom_sf"/>
</dbReference>